<evidence type="ECO:0000256" key="8">
    <source>
        <dbReference type="ARBA" id="ARBA00023211"/>
    </source>
</evidence>
<evidence type="ECO:0000256" key="5">
    <source>
        <dbReference type="ARBA" id="ARBA00022801"/>
    </source>
</evidence>
<dbReference type="GO" id="GO:0004722">
    <property type="term" value="F:protein serine/threonine phosphatase activity"/>
    <property type="evidence" value="ECO:0007669"/>
    <property type="project" value="UniProtKB-EC"/>
</dbReference>
<evidence type="ECO:0000313" key="12">
    <source>
        <dbReference type="Proteomes" id="UP000631114"/>
    </source>
</evidence>
<dbReference type="Proteomes" id="UP000631114">
    <property type="component" value="Unassembled WGS sequence"/>
</dbReference>
<evidence type="ECO:0000313" key="11">
    <source>
        <dbReference type="EMBL" id="KAF9603272.1"/>
    </source>
</evidence>
<comment type="caution">
    <text evidence="11">The sequence shown here is derived from an EMBL/GenBank/DDBJ whole genome shotgun (WGS) entry which is preliminary data.</text>
</comment>
<reference evidence="11 12" key="1">
    <citation type="submission" date="2020-10" db="EMBL/GenBank/DDBJ databases">
        <title>The Coptis chinensis genome and diversification of protoberbering-type alkaloids.</title>
        <authorList>
            <person name="Wang B."/>
            <person name="Shu S."/>
            <person name="Song C."/>
            <person name="Liu Y."/>
        </authorList>
    </citation>
    <scope>NUCLEOTIDE SEQUENCE [LARGE SCALE GENOMIC DNA]</scope>
    <source>
        <strain evidence="11">HL-2020</strain>
        <tissue evidence="11">Leaf</tissue>
    </source>
</reference>
<comment type="cofactor">
    <cofactor evidence="1">
        <name>Mn(2+)</name>
        <dbReference type="ChEBI" id="CHEBI:29035"/>
    </cofactor>
</comment>
<feature type="non-terminal residue" evidence="11">
    <location>
        <position position="455"/>
    </location>
</feature>
<organism evidence="11 12">
    <name type="scientific">Coptis chinensis</name>
    <dbReference type="NCBI Taxonomy" id="261450"/>
    <lineage>
        <taxon>Eukaryota</taxon>
        <taxon>Viridiplantae</taxon>
        <taxon>Streptophyta</taxon>
        <taxon>Embryophyta</taxon>
        <taxon>Tracheophyta</taxon>
        <taxon>Spermatophyta</taxon>
        <taxon>Magnoliopsida</taxon>
        <taxon>Ranunculales</taxon>
        <taxon>Ranunculaceae</taxon>
        <taxon>Coptidoideae</taxon>
        <taxon>Coptis</taxon>
    </lineage>
</organism>
<dbReference type="EC" id="3.1.3.16" evidence="3"/>
<keyword evidence="8" id="KW-0464">Manganese</keyword>
<dbReference type="EMBL" id="JADFTS010000006">
    <property type="protein sequence ID" value="KAF9603272.1"/>
    <property type="molecule type" value="Genomic_DNA"/>
</dbReference>
<protein>
    <recommendedName>
        <fullName evidence="3">protein-serine/threonine phosphatase</fullName>
        <ecNumber evidence="3">3.1.3.16</ecNumber>
    </recommendedName>
</protein>
<dbReference type="PROSITE" id="PS51746">
    <property type="entry name" value="PPM_2"/>
    <property type="match status" value="1"/>
</dbReference>
<sequence length="455" mass="50497">VKTSPLLFSQTFKNSFSLHTLFSSSTFPKLAVTPSPSFFFTMPSVSDFQDESPNPLTTTHIKNNNNEPCTTSPPSFVFSVTSETTLTTKTSSCVSLKRKRPPKIQIPSVLLEVKSDNKMRSKVSKIVEEDVVMPITYDGVGVGVFSKKGKKKVMEDSHKIVSALNGNLNKGFYGVYDGHGGRQAVEFVAENLHENIMKMLEKCDGNNGKEEAVKAGYLKTDDEFLKQGLSSGTCCVTCLIEEKDIIVSNVGDCRAVLCRGGKAEALTVDHRAGQEEEQRRIEKLGGYVEIHRGAWRVHGILSVSRSIGDGHLKDWVLAEPDTKILNLTSDMDFIILASDGLWEKVGNQEAVDTTLRFCSNQENITWTVDLWKEDEDEFGCENTSPPSKSRKISLVKQHKLITRSPLQEIKHYRKKPSSGGLVAVCKELVDLAVTRGSLDDITVMIIDLHHFHLDN</sequence>
<dbReference type="PANTHER" id="PTHR13832:SF667">
    <property type="entry name" value="PROTEIN PHOSPHATASE 2C 14-RELATED"/>
    <property type="match status" value="1"/>
</dbReference>
<keyword evidence="6" id="KW-0460">Magnesium</keyword>
<dbReference type="Gene3D" id="3.60.40.10">
    <property type="entry name" value="PPM-type phosphatase domain"/>
    <property type="match status" value="1"/>
</dbReference>
<evidence type="ECO:0000256" key="3">
    <source>
        <dbReference type="ARBA" id="ARBA00013081"/>
    </source>
</evidence>
<evidence type="ECO:0000256" key="7">
    <source>
        <dbReference type="ARBA" id="ARBA00022912"/>
    </source>
</evidence>
<dbReference type="PROSITE" id="PS01032">
    <property type="entry name" value="PPM_1"/>
    <property type="match status" value="1"/>
</dbReference>
<dbReference type="PANTHER" id="PTHR13832">
    <property type="entry name" value="PROTEIN PHOSPHATASE 2C"/>
    <property type="match status" value="1"/>
</dbReference>
<dbReference type="InterPro" id="IPR015655">
    <property type="entry name" value="PP2C"/>
</dbReference>
<evidence type="ECO:0000256" key="1">
    <source>
        <dbReference type="ARBA" id="ARBA00001936"/>
    </source>
</evidence>
<dbReference type="InterPro" id="IPR000222">
    <property type="entry name" value="PP2C_BS"/>
</dbReference>
<dbReference type="InterPro" id="IPR036457">
    <property type="entry name" value="PPM-type-like_dom_sf"/>
</dbReference>
<evidence type="ECO:0000256" key="9">
    <source>
        <dbReference type="RuleBase" id="RU003465"/>
    </source>
</evidence>
<keyword evidence="12" id="KW-1185">Reference proteome</keyword>
<dbReference type="SMART" id="SM00332">
    <property type="entry name" value="PP2Cc"/>
    <property type="match status" value="1"/>
</dbReference>
<name>A0A835HRU5_9MAGN</name>
<feature type="domain" description="PPM-type phosphatase" evidence="10">
    <location>
        <begin position="141"/>
        <end position="448"/>
    </location>
</feature>
<dbReference type="CDD" id="cd00143">
    <property type="entry name" value="PP2Cc"/>
    <property type="match status" value="1"/>
</dbReference>
<dbReference type="InterPro" id="IPR001932">
    <property type="entry name" value="PPM-type_phosphatase-like_dom"/>
</dbReference>
<keyword evidence="4" id="KW-0479">Metal-binding</keyword>
<dbReference type="GO" id="GO:0046872">
    <property type="term" value="F:metal ion binding"/>
    <property type="evidence" value="ECO:0007669"/>
    <property type="project" value="UniProtKB-KW"/>
</dbReference>
<evidence type="ECO:0000256" key="4">
    <source>
        <dbReference type="ARBA" id="ARBA00022723"/>
    </source>
</evidence>
<dbReference type="Pfam" id="PF00481">
    <property type="entry name" value="PP2C"/>
    <property type="match status" value="1"/>
</dbReference>
<dbReference type="AlphaFoldDB" id="A0A835HRU5"/>
<dbReference type="SUPFAM" id="SSF81606">
    <property type="entry name" value="PP2C-like"/>
    <property type="match status" value="1"/>
</dbReference>
<keyword evidence="5 9" id="KW-0378">Hydrolase</keyword>
<evidence type="ECO:0000256" key="6">
    <source>
        <dbReference type="ARBA" id="ARBA00022842"/>
    </source>
</evidence>
<dbReference type="OrthoDB" id="10264738at2759"/>
<comment type="similarity">
    <text evidence="9">Belongs to the PP2C family.</text>
</comment>
<comment type="cofactor">
    <cofactor evidence="2">
        <name>Mg(2+)</name>
        <dbReference type="ChEBI" id="CHEBI:18420"/>
    </cofactor>
</comment>
<proteinExistence type="inferred from homology"/>
<keyword evidence="7 9" id="KW-0904">Protein phosphatase</keyword>
<evidence type="ECO:0000256" key="2">
    <source>
        <dbReference type="ARBA" id="ARBA00001946"/>
    </source>
</evidence>
<gene>
    <name evidence="11" type="ORF">IFM89_034605</name>
</gene>
<evidence type="ECO:0000259" key="10">
    <source>
        <dbReference type="PROSITE" id="PS51746"/>
    </source>
</evidence>
<accession>A0A835HRU5</accession>